<dbReference type="InterPro" id="IPR005334">
    <property type="entry name" value="Tctex-1-like"/>
</dbReference>
<dbReference type="GO" id="GO:0045505">
    <property type="term" value="F:dynein intermediate chain binding"/>
    <property type="evidence" value="ECO:0007669"/>
    <property type="project" value="TreeGrafter"/>
</dbReference>
<protein>
    <recommendedName>
        <fullName evidence="3">Topoisomerase I damage affected protein 2</fullName>
    </recommendedName>
</protein>
<organism evidence="1 2">
    <name type="scientific">Cryoendolithus antarcticus</name>
    <dbReference type="NCBI Taxonomy" id="1507870"/>
    <lineage>
        <taxon>Eukaryota</taxon>
        <taxon>Fungi</taxon>
        <taxon>Dikarya</taxon>
        <taxon>Ascomycota</taxon>
        <taxon>Pezizomycotina</taxon>
        <taxon>Dothideomycetes</taxon>
        <taxon>Dothideomycetidae</taxon>
        <taxon>Cladosporiales</taxon>
        <taxon>Cladosporiaceae</taxon>
        <taxon>Cryoendolithus</taxon>
    </lineage>
</organism>
<gene>
    <name evidence="1" type="ORF">B0A48_14960</name>
</gene>
<dbReference type="OrthoDB" id="10059120at2759"/>
<dbReference type="GO" id="GO:0005868">
    <property type="term" value="C:cytoplasmic dynein complex"/>
    <property type="evidence" value="ECO:0007669"/>
    <property type="project" value="TreeGrafter"/>
</dbReference>
<proteinExistence type="predicted"/>
<dbReference type="Proteomes" id="UP000192596">
    <property type="component" value="Unassembled WGS sequence"/>
</dbReference>
<evidence type="ECO:0000313" key="1">
    <source>
        <dbReference type="EMBL" id="OQN99099.1"/>
    </source>
</evidence>
<dbReference type="Gene3D" id="3.30.1140.40">
    <property type="entry name" value="Tctex-1"/>
    <property type="match status" value="1"/>
</dbReference>
<reference evidence="2" key="1">
    <citation type="submission" date="2017-03" db="EMBL/GenBank/DDBJ databases">
        <title>Genomes of endolithic fungi from Antarctica.</title>
        <authorList>
            <person name="Coleine C."/>
            <person name="Masonjones S."/>
            <person name="Stajich J.E."/>
        </authorList>
    </citation>
    <scope>NUCLEOTIDE SEQUENCE [LARGE SCALE GENOMIC DNA]</scope>
    <source>
        <strain evidence="2">CCFEE 5527</strain>
    </source>
</reference>
<dbReference type="Pfam" id="PF03645">
    <property type="entry name" value="Tctex-1"/>
    <property type="match status" value="1"/>
</dbReference>
<name>A0A1V8SJ28_9PEZI</name>
<evidence type="ECO:0000313" key="2">
    <source>
        <dbReference type="Proteomes" id="UP000192596"/>
    </source>
</evidence>
<dbReference type="CDD" id="cd21456">
    <property type="entry name" value="DLC-like_SpDlc1-like"/>
    <property type="match status" value="1"/>
</dbReference>
<comment type="caution">
    <text evidence="1">The sequence shown here is derived from an EMBL/GenBank/DDBJ whole genome shotgun (WGS) entry which is preliminary data.</text>
</comment>
<keyword evidence="2" id="KW-1185">Reference proteome</keyword>
<evidence type="ECO:0008006" key="3">
    <source>
        <dbReference type="Google" id="ProtNLM"/>
    </source>
</evidence>
<dbReference type="GO" id="GO:0007018">
    <property type="term" value="P:microtubule-based movement"/>
    <property type="evidence" value="ECO:0007669"/>
    <property type="project" value="TreeGrafter"/>
</dbReference>
<dbReference type="GO" id="GO:0005737">
    <property type="term" value="C:cytoplasm"/>
    <property type="evidence" value="ECO:0007669"/>
    <property type="project" value="TreeGrafter"/>
</dbReference>
<dbReference type="PANTHER" id="PTHR21255">
    <property type="entry name" value="T-COMPLEX-ASSOCIATED-TESTIS-EXPRESSED 1/ DYNEIN LIGHT CHAIN"/>
    <property type="match status" value="1"/>
</dbReference>
<dbReference type="AlphaFoldDB" id="A0A1V8SJ28"/>
<sequence length="135" mass="14522">MATNSPISLATLTDLAASACSSTLSTATTYTHADTQSQNERIINTLLQSLISATTSETSSTESQSGQYKFAVTSTMIQHLEGREADGEGKVEKRGMHSASGAYWNSERDGMWSYKWEGGEGRGMDVVVSVMWIGV</sequence>
<accession>A0A1V8SJ28</accession>
<dbReference type="InParanoid" id="A0A1V8SJ28"/>
<dbReference type="EMBL" id="NAJO01000042">
    <property type="protein sequence ID" value="OQN99099.1"/>
    <property type="molecule type" value="Genomic_DNA"/>
</dbReference>
<dbReference type="STRING" id="1507870.A0A1V8SJ28"/>
<dbReference type="InterPro" id="IPR038586">
    <property type="entry name" value="Tctex-1-like_sf"/>
</dbReference>
<dbReference type="PANTHER" id="PTHR21255:SF4">
    <property type="entry name" value="DYNEIN LIGHT CHAIN TCTEX-TYPE"/>
    <property type="match status" value="1"/>
</dbReference>